<comment type="subcellular location">
    <subcellularLocation>
        <location evidence="1">Membrane</location>
        <topology evidence="1">Multi-pass membrane protein</topology>
    </subcellularLocation>
</comment>
<keyword evidence="4 5" id="KW-0472">Membrane</keyword>
<dbReference type="InterPro" id="IPR045863">
    <property type="entry name" value="CorA_TM1_TM2"/>
</dbReference>
<feature type="transmembrane region" description="Helical" evidence="5">
    <location>
        <begin position="90"/>
        <end position="110"/>
    </location>
</feature>
<dbReference type="EMBL" id="PDND01000040">
    <property type="protein sequence ID" value="PGH34457.1"/>
    <property type="molecule type" value="Genomic_DNA"/>
</dbReference>
<reference evidence="6 7" key="1">
    <citation type="submission" date="2017-10" db="EMBL/GenBank/DDBJ databases">
        <title>Comparative genomics in systemic dimorphic fungi from Ajellomycetaceae.</title>
        <authorList>
            <person name="Munoz J.F."/>
            <person name="Mcewen J.G."/>
            <person name="Clay O.K."/>
            <person name="Cuomo C.A."/>
        </authorList>
    </citation>
    <scope>NUCLEOTIDE SEQUENCE [LARGE SCALE GENOMIC DNA]</scope>
    <source>
        <strain evidence="6 7">UAMH4076</strain>
    </source>
</reference>
<keyword evidence="2 5" id="KW-0812">Transmembrane</keyword>
<dbReference type="Gene3D" id="1.20.58.340">
    <property type="entry name" value="Magnesium transport protein CorA, transmembrane region"/>
    <property type="match status" value="1"/>
</dbReference>
<accession>A0A2B7ZNV1</accession>
<sequence>MAYARKAVAQLTVDLEGDLKILASQAKRISEEYSTSITSLLGAIGIREAQRAINQGARMQQLTFLDLPFVPASLAAGLFSTNILELQKSTIWHFVLTFILLTLISILTLFRSEAASIYRYVRRTSF</sequence>
<organism evidence="6 7">
    <name type="scientific">[Emmonsia] crescens</name>
    <dbReference type="NCBI Taxonomy" id="73230"/>
    <lineage>
        <taxon>Eukaryota</taxon>
        <taxon>Fungi</taxon>
        <taxon>Dikarya</taxon>
        <taxon>Ascomycota</taxon>
        <taxon>Pezizomycotina</taxon>
        <taxon>Eurotiomycetes</taxon>
        <taxon>Eurotiomycetidae</taxon>
        <taxon>Onygenales</taxon>
        <taxon>Ajellomycetaceae</taxon>
        <taxon>Emergomyces</taxon>
    </lineage>
</organism>
<evidence type="ECO:0000256" key="5">
    <source>
        <dbReference type="SAM" id="Phobius"/>
    </source>
</evidence>
<dbReference type="Proteomes" id="UP000226031">
    <property type="component" value="Unassembled WGS sequence"/>
</dbReference>
<comment type="caution">
    <text evidence="6">The sequence shown here is derived from an EMBL/GenBank/DDBJ whole genome shotgun (WGS) entry which is preliminary data.</text>
</comment>
<evidence type="ECO:0000256" key="1">
    <source>
        <dbReference type="ARBA" id="ARBA00004141"/>
    </source>
</evidence>
<evidence type="ECO:0000256" key="3">
    <source>
        <dbReference type="ARBA" id="ARBA00022989"/>
    </source>
</evidence>
<dbReference type="GO" id="GO:0016020">
    <property type="term" value="C:membrane"/>
    <property type="evidence" value="ECO:0007669"/>
    <property type="project" value="UniProtKB-SubCell"/>
</dbReference>
<name>A0A2B7ZNV1_9EURO</name>
<dbReference type="AlphaFoldDB" id="A0A2B7ZNV1"/>
<evidence type="ECO:0000256" key="2">
    <source>
        <dbReference type="ARBA" id="ARBA00022692"/>
    </source>
</evidence>
<gene>
    <name evidence="6" type="ORF">GX50_02725</name>
</gene>
<dbReference type="SUPFAM" id="SSF144083">
    <property type="entry name" value="Magnesium transport protein CorA, transmembrane region"/>
    <property type="match status" value="1"/>
</dbReference>
<keyword evidence="3 5" id="KW-1133">Transmembrane helix</keyword>
<evidence type="ECO:0000313" key="7">
    <source>
        <dbReference type="Proteomes" id="UP000226031"/>
    </source>
</evidence>
<keyword evidence="7" id="KW-1185">Reference proteome</keyword>
<proteinExistence type="predicted"/>
<protein>
    <submittedName>
        <fullName evidence="6">Uncharacterized protein</fullName>
    </submittedName>
</protein>
<feature type="transmembrane region" description="Helical" evidence="5">
    <location>
        <begin position="64"/>
        <end position="84"/>
    </location>
</feature>
<evidence type="ECO:0000313" key="6">
    <source>
        <dbReference type="EMBL" id="PGH34457.1"/>
    </source>
</evidence>
<evidence type="ECO:0000256" key="4">
    <source>
        <dbReference type="ARBA" id="ARBA00023136"/>
    </source>
</evidence>